<evidence type="ECO:0000256" key="1">
    <source>
        <dbReference type="ARBA" id="ARBA00022679"/>
    </source>
</evidence>
<dbReference type="Pfam" id="PF00583">
    <property type="entry name" value="Acetyltransf_1"/>
    <property type="match status" value="1"/>
</dbReference>
<dbReference type="InterPro" id="IPR016181">
    <property type="entry name" value="Acyl_CoA_acyltransferase"/>
</dbReference>
<evidence type="ECO:0000313" key="5">
    <source>
        <dbReference type="Proteomes" id="UP001642900"/>
    </source>
</evidence>
<dbReference type="SUPFAM" id="SSF55729">
    <property type="entry name" value="Acyl-CoA N-acyltransferases (Nat)"/>
    <property type="match status" value="1"/>
</dbReference>
<protein>
    <submittedName>
        <fullName evidence="4">GNAT family N-acetyltransferase</fullName>
    </submittedName>
</protein>
<dbReference type="EMBL" id="JAAKZF010000065">
    <property type="protein sequence ID" value="NGO54800.1"/>
    <property type="molecule type" value="Genomic_DNA"/>
</dbReference>
<dbReference type="AlphaFoldDB" id="A0A6G4WL12"/>
<comment type="caution">
    <text evidence="4">The sequence shown here is derived from an EMBL/GenBank/DDBJ whole genome shotgun (WGS) entry which is preliminary data.</text>
</comment>
<dbReference type="Proteomes" id="UP001642900">
    <property type="component" value="Unassembled WGS sequence"/>
</dbReference>
<dbReference type="GO" id="GO:0016747">
    <property type="term" value="F:acyltransferase activity, transferring groups other than amino-acyl groups"/>
    <property type="evidence" value="ECO:0007669"/>
    <property type="project" value="InterPro"/>
</dbReference>
<accession>A0A6G4WL12</accession>
<proteinExistence type="predicted"/>
<evidence type="ECO:0000259" key="3">
    <source>
        <dbReference type="PROSITE" id="PS51186"/>
    </source>
</evidence>
<evidence type="ECO:0000256" key="2">
    <source>
        <dbReference type="ARBA" id="ARBA00023315"/>
    </source>
</evidence>
<sequence>MTALMPRDCIRPALQEEAGEIARLFLVSSYGLAAYIWSKMDMPGLSLEEIGAARYARTNTSFSFENCLVAVRGHRIAGMVHAFPMEADASGTEETDPILRPYAELEDPGSLYVSGLAVHDRYRGQEIGGELMDRVYALARARGLPRVSLICFERNETAFEFYRKRGFQEIGRRPVVPHPCLHYRDGDAVLMVRHCSSTDQVRRP</sequence>
<keyword evidence="1" id="KW-0808">Transferase</keyword>
<feature type="domain" description="N-acetyltransferase" evidence="3">
    <location>
        <begin position="8"/>
        <end position="196"/>
    </location>
</feature>
<dbReference type="InterPro" id="IPR000182">
    <property type="entry name" value="GNAT_dom"/>
</dbReference>
<reference evidence="4 5" key="1">
    <citation type="submission" date="2020-02" db="EMBL/GenBank/DDBJ databases">
        <title>Genome sequence of strain CCNWXJ40-4.</title>
        <authorList>
            <person name="Gao J."/>
            <person name="Sun J."/>
        </authorList>
    </citation>
    <scope>NUCLEOTIDE SEQUENCE [LARGE SCALE GENOMIC DNA]</scope>
    <source>
        <strain evidence="4 5">CCNWXJ 40-4</strain>
    </source>
</reference>
<keyword evidence="2" id="KW-0012">Acyltransferase</keyword>
<dbReference type="CDD" id="cd04301">
    <property type="entry name" value="NAT_SF"/>
    <property type="match status" value="1"/>
</dbReference>
<organism evidence="4 5">
    <name type="scientific">Allomesorhizobium camelthorni</name>
    <dbReference type="NCBI Taxonomy" id="475069"/>
    <lineage>
        <taxon>Bacteria</taxon>
        <taxon>Pseudomonadati</taxon>
        <taxon>Pseudomonadota</taxon>
        <taxon>Alphaproteobacteria</taxon>
        <taxon>Hyphomicrobiales</taxon>
        <taxon>Phyllobacteriaceae</taxon>
        <taxon>Allomesorhizobium</taxon>
    </lineage>
</organism>
<dbReference type="InterPro" id="IPR050832">
    <property type="entry name" value="Bact_Acetyltransf"/>
</dbReference>
<dbReference type="Gene3D" id="3.40.630.30">
    <property type="match status" value="1"/>
</dbReference>
<name>A0A6G4WL12_9HYPH</name>
<keyword evidence="5" id="KW-1185">Reference proteome</keyword>
<dbReference type="PROSITE" id="PS51186">
    <property type="entry name" value="GNAT"/>
    <property type="match status" value="1"/>
</dbReference>
<gene>
    <name evidence="4" type="ORF">G6N73_27400</name>
</gene>
<dbReference type="PANTHER" id="PTHR43877">
    <property type="entry name" value="AMINOALKYLPHOSPHONATE N-ACETYLTRANSFERASE-RELATED-RELATED"/>
    <property type="match status" value="1"/>
</dbReference>
<evidence type="ECO:0000313" key="4">
    <source>
        <dbReference type="EMBL" id="NGO54800.1"/>
    </source>
</evidence>